<dbReference type="SUPFAM" id="SSF143430">
    <property type="entry name" value="TTP0101/SSO1404-like"/>
    <property type="match status" value="1"/>
</dbReference>
<dbReference type="EMBL" id="MEZT01000029">
    <property type="protein sequence ID" value="OGD56090.1"/>
    <property type="molecule type" value="Genomic_DNA"/>
</dbReference>
<evidence type="ECO:0000313" key="9">
    <source>
        <dbReference type="Proteomes" id="UP000178764"/>
    </source>
</evidence>
<accession>A0A1F5DM23</accession>
<evidence type="ECO:0000313" key="8">
    <source>
        <dbReference type="EMBL" id="OGD56090.1"/>
    </source>
</evidence>
<dbReference type="GO" id="GO:0004521">
    <property type="term" value="F:RNA endonuclease activity"/>
    <property type="evidence" value="ECO:0007669"/>
    <property type="project" value="InterPro"/>
</dbReference>
<name>A0A1F5DM23_9BACT</name>
<evidence type="ECO:0000256" key="4">
    <source>
        <dbReference type="ARBA" id="ARBA00022801"/>
    </source>
</evidence>
<dbReference type="GO" id="GO:0043571">
    <property type="term" value="P:maintenance of CRISPR repeat elements"/>
    <property type="evidence" value="ECO:0007669"/>
    <property type="project" value="InterPro"/>
</dbReference>
<evidence type="ECO:0000256" key="2">
    <source>
        <dbReference type="ARBA" id="ARBA00022723"/>
    </source>
</evidence>
<evidence type="ECO:0000256" key="3">
    <source>
        <dbReference type="ARBA" id="ARBA00022759"/>
    </source>
</evidence>
<sequence length="194" mass="23848">MDEIKLEKTKILVRQLLLYFIDFHRVILPLFDKARFYRIPFKAYDKFREDDKIKFSKDWYRLKRAGFVKEYIKDKEKYIELTPKGQKQLKWFLIDELKISKPNEWDKKWRLVIFDIPNDKKVARNILRDKLNHLGFLKLQESVYVYPFECFAEIDLLRNLYFVKPYVQYLVADRIETEINLIENFYDSGLLKEK</sequence>
<evidence type="ECO:0000256" key="6">
    <source>
        <dbReference type="ARBA" id="ARBA00023118"/>
    </source>
</evidence>
<evidence type="ECO:0000256" key="5">
    <source>
        <dbReference type="ARBA" id="ARBA00022842"/>
    </source>
</evidence>
<reference evidence="8 9" key="1">
    <citation type="journal article" date="2016" name="Nat. Commun.">
        <title>Thousands of microbial genomes shed light on interconnected biogeochemical processes in an aquifer system.</title>
        <authorList>
            <person name="Anantharaman K."/>
            <person name="Brown C.T."/>
            <person name="Hug L.A."/>
            <person name="Sharon I."/>
            <person name="Castelle C.J."/>
            <person name="Probst A.J."/>
            <person name="Thomas B.C."/>
            <person name="Singh A."/>
            <person name="Wilkins M.J."/>
            <person name="Karaoz U."/>
            <person name="Brodie E.L."/>
            <person name="Williams K.H."/>
            <person name="Hubbard S.S."/>
            <person name="Banfield J.F."/>
        </authorList>
    </citation>
    <scope>NUCLEOTIDE SEQUENCE [LARGE SCALE GENOMIC DNA]</scope>
</reference>
<keyword evidence="4" id="KW-0378">Hydrolase</keyword>
<dbReference type="NCBIfam" id="TIGR01573">
    <property type="entry name" value="cas2"/>
    <property type="match status" value="1"/>
</dbReference>
<gene>
    <name evidence="8" type="ORF">A2V71_00410</name>
</gene>
<proteinExistence type="predicted"/>
<comment type="caution">
    <text evidence="8">The sequence shown here is derived from an EMBL/GenBank/DDBJ whole genome shotgun (WGS) entry which is preliminary data.</text>
</comment>
<keyword evidence="6" id="KW-0051">Antiviral defense</keyword>
<dbReference type="Gene3D" id="3.30.70.2650">
    <property type="match status" value="1"/>
</dbReference>
<keyword evidence="1" id="KW-0540">Nuclease</keyword>
<evidence type="ECO:0000256" key="1">
    <source>
        <dbReference type="ARBA" id="ARBA00022722"/>
    </source>
</evidence>
<dbReference type="InterPro" id="IPR021127">
    <property type="entry name" value="CRISPR_associated_Cas2"/>
</dbReference>
<evidence type="ECO:0000259" key="7">
    <source>
        <dbReference type="Pfam" id="PF20803"/>
    </source>
</evidence>
<organism evidence="8 9">
    <name type="scientific">Candidatus Berkelbacteria bacterium RBG_13_40_8</name>
    <dbReference type="NCBI Taxonomy" id="1797467"/>
    <lineage>
        <taxon>Bacteria</taxon>
        <taxon>Candidatus Berkelbacteria</taxon>
    </lineage>
</organism>
<dbReference type="AlphaFoldDB" id="A0A1F5DM23"/>
<dbReference type="InterPro" id="IPR048846">
    <property type="entry name" value="PaaX-like_central"/>
</dbReference>
<protein>
    <submittedName>
        <fullName evidence="8">CRISPR-associated endonuclease Cas2</fullName>
    </submittedName>
</protein>
<feature type="domain" description="Transcriptional repressor PaaX-like central Cas2-like" evidence="7">
    <location>
        <begin position="103"/>
        <end position="177"/>
    </location>
</feature>
<keyword evidence="3 8" id="KW-0255">Endonuclease</keyword>
<keyword evidence="5" id="KW-0460">Magnesium</keyword>
<keyword evidence="2" id="KW-0479">Metal-binding</keyword>
<dbReference type="Pfam" id="PF20803">
    <property type="entry name" value="PaaX_M"/>
    <property type="match status" value="1"/>
</dbReference>
<dbReference type="Proteomes" id="UP000178764">
    <property type="component" value="Unassembled WGS sequence"/>
</dbReference>